<gene>
    <name evidence="3" type="ORF">R2363_27855</name>
</gene>
<reference evidence="3 4" key="1">
    <citation type="submission" date="2023-10" db="EMBL/GenBank/DDBJ databases">
        <authorList>
            <person name="Wang X.X."/>
        </authorList>
    </citation>
    <scope>NUCLEOTIDE SEQUENCE [LARGE SCALE GENOMIC DNA]</scope>
    <source>
        <strain evidence="3 4">NBRC 12816</strain>
    </source>
</reference>
<accession>A0ABU4KDZ7</accession>
<evidence type="ECO:0000313" key="3">
    <source>
        <dbReference type="EMBL" id="MDX2295976.1"/>
    </source>
</evidence>
<evidence type="ECO:0008006" key="5">
    <source>
        <dbReference type="Google" id="ProtNLM"/>
    </source>
</evidence>
<evidence type="ECO:0000256" key="2">
    <source>
        <dbReference type="SAM" id="SignalP"/>
    </source>
</evidence>
<feature type="region of interest" description="Disordered" evidence="1">
    <location>
        <begin position="46"/>
        <end position="132"/>
    </location>
</feature>
<comment type="caution">
    <text evidence="3">The sequence shown here is derived from an EMBL/GenBank/DDBJ whole genome shotgun (WGS) entry which is preliminary data.</text>
</comment>
<feature type="compositionally biased region" description="Low complexity" evidence="1">
    <location>
        <begin position="46"/>
        <end position="63"/>
    </location>
</feature>
<feature type="chain" id="PRO_5047219675" description="Tat pathway signal protein" evidence="2">
    <location>
        <begin position="45"/>
        <end position="1232"/>
    </location>
</feature>
<evidence type="ECO:0000313" key="4">
    <source>
        <dbReference type="Proteomes" id="UP001278571"/>
    </source>
</evidence>
<dbReference type="Proteomes" id="UP001278571">
    <property type="component" value="Unassembled WGS sequence"/>
</dbReference>
<feature type="compositionally biased region" description="Pro residues" evidence="1">
    <location>
        <begin position="77"/>
        <end position="110"/>
    </location>
</feature>
<protein>
    <recommendedName>
        <fullName evidence="5">Tat pathway signal protein</fullName>
    </recommendedName>
</protein>
<dbReference type="Gene3D" id="2.60.40.2700">
    <property type="match status" value="3"/>
</dbReference>
<sequence>MPNFARSRGRSRRLHPRSTRNLLLVPALLAALAAPLLPAGTALAATPSPTTAAPSAPAAATPSEAPPAAPAETDPTPTNPTPTPAPSTPEPSTPTDPTPTDPTPTDPTPEPTAGACPVLPLTPLGAPGDPAGAVTLGADEETCFTITAEKQGLHRVMREGAANIHLTFFSGDTQVSCLRDEAGEQLCPLAPGTYTLRVRNDAWADSLRFSVVPLMPGPECTEIPGTGYDTAPATGTPTGGLGLVCRAFRASVGDRITTDLRAGTSYLFSWITDDTGRRICPSPSSYGLPGCVLPQGTGGYRVLGDLSRAADPTAEYALRVRRLSNPAGCTPIVPTVYGTAAAQASPPSGCRSFTPPANRRYEIRSLNAAGWETGLEVYHQDGREISCTGLSGCVLAGGVTYALISEDLVELRDRVSAEGCTDDLVLSALYRGTLTAAGETDCLTLPAPQGSRLVLRPDAAVHLAVLDATGSRLCSVRDGDEATTCTLTGTAPHRLLVTHAVTAGPVGAYRILVDRGDTPGDCRVLPSGDFTDTTPGAGLTTGDGVFADCLTIPAADHSARELLQLRRTAGESVAALAVLDASGKWVCSLRSESGSAQEVCGLTPGVAHTVFFHGHDEPAEYAVIRRDVTATVGGCPSTPAAPVGGPSLEGSPGPVDFPRCRQVSASAADRLQLTVRGTHDAAETVVYDANGVAVCTESPETCAPTGSTRYQVVVTPHAGTALPAHRVDALRIGTGTVPAPECTRLSDVSHGFGPLTGTLSEQKSALCVVLPTASSDAFTLDFTPDTVHTAWPRAWLHDVATGVDSCERATGYGSPEYSCDLGGEAKTSLPTTLVIGLPDLAGAPSTPIRAEAVCTVYEGVCGLVPWTVTSVTPGTVGAGKITMKVTGTSLSSRTRVVVDEYTEPYAYYYGATSTTVSVAPDRRSMIVALDLTGAPTGRRLPLHVDSGRGVEHRPAPITVVDPLAPTGLPAVTGTAAVGAKVTAAPGPWSPVPEGYAYQWKANGVAISGATASAYTIPAALQGKQLTVTVTARKAGHPNATATSRAVTVKGVAPKPTTPPSLSGTVRVGSKVTAVVGSWSPVPTSYAYQWRADGVAISGATGSAYTPTAGVRGKKLSVTVTAHRTGHLSGSATTGAVTVGYGLAPKATTAPYLTGTVRVGYTLTLNRGTWTPAPTSYAYQWYANGRAISGATGTAFRLTSAQRGQAITVKVTAHRTGHVSGHAWTKATGAVAG</sequence>
<proteinExistence type="predicted"/>
<organism evidence="3 4">
    <name type="scientific">Streptomyces roseolus</name>
    <dbReference type="NCBI Taxonomy" id="67358"/>
    <lineage>
        <taxon>Bacteria</taxon>
        <taxon>Bacillati</taxon>
        <taxon>Actinomycetota</taxon>
        <taxon>Actinomycetes</taxon>
        <taxon>Kitasatosporales</taxon>
        <taxon>Streptomycetaceae</taxon>
        <taxon>Streptomyces</taxon>
    </lineage>
</organism>
<feature type="signal peptide" evidence="2">
    <location>
        <begin position="1"/>
        <end position="44"/>
    </location>
</feature>
<keyword evidence="4" id="KW-1185">Reference proteome</keyword>
<dbReference type="EMBL" id="JAWJZF010000480">
    <property type="protein sequence ID" value="MDX2295976.1"/>
    <property type="molecule type" value="Genomic_DNA"/>
</dbReference>
<keyword evidence="2" id="KW-0732">Signal</keyword>
<evidence type="ECO:0000256" key="1">
    <source>
        <dbReference type="SAM" id="MobiDB-lite"/>
    </source>
</evidence>
<name>A0ABU4KDZ7_9ACTN</name>